<gene>
    <name evidence="3" type="ORF">IBL26_24875</name>
</gene>
<dbReference type="RefSeq" id="WP_187787196.1">
    <property type="nucleotide sequence ID" value="NZ_JACTVA010000099.1"/>
</dbReference>
<comment type="caution">
    <text evidence="3">The sequence shown here is derived from an EMBL/GenBank/DDBJ whole genome shotgun (WGS) entry which is preliminary data.</text>
</comment>
<evidence type="ECO:0000256" key="1">
    <source>
        <dbReference type="ARBA" id="ARBA00005953"/>
    </source>
</evidence>
<name>A0ABR7RUZ4_9PROT</name>
<dbReference type="EMBL" id="JACTVA010000099">
    <property type="protein sequence ID" value="MBC9210083.1"/>
    <property type="molecule type" value="Genomic_DNA"/>
</dbReference>
<sequence length="145" mass="16470">MPKHVPTRQEYRRFIIIPTRWADQDALQHVNNATYYSYFDTAIAAFLHGTGLMDDLNGDVTAVAVETMCRYHAPAYFPDVLSVGLRIGHIGTTSVRYEIGVFRENEDTACADGHFVHVHVDRREMTRTTPIPPAMHKVLETLLVK</sequence>
<dbReference type="InterPro" id="IPR050563">
    <property type="entry name" value="4-hydroxybenzoyl-CoA_TE"/>
</dbReference>
<keyword evidence="2" id="KW-0378">Hydrolase</keyword>
<evidence type="ECO:0000313" key="3">
    <source>
        <dbReference type="EMBL" id="MBC9210083.1"/>
    </source>
</evidence>
<dbReference type="CDD" id="cd00586">
    <property type="entry name" value="4HBT"/>
    <property type="match status" value="1"/>
</dbReference>
<dbReference type="InterPro" id="IPR029069">
    <property type="entry name" value="HotDog_dom_sf"/>
</dbReference>
<keyword evidence="4" id="KW-1185">Reference proteome</keyword>
<evidence type="ECO:0000256" key="2">
    <source>
        <dbReference type="ARBA" id="ARBA00022801"/>
    </source>
</evidence>
<evidence type="ECO:0000313" key="4">
    <source>
        <dbReference type="Proteomes" id="UP000626026"/>
    </source>
</evidence>
<protein>
    <submittedName>
        <fullName evidence="3">Acyl-CoA thioesterase</fullName>
    </submittedName>
</protein>
<proteinExistence type="inferred from homology"/>
<dbReference type="Proteomes" id="UP000626026">
    <property type="component" value="Unassembled WGS sequence"/>
</dbReference>
<reference evidence="3 4" key="1">
    <citation type="journal article" date="2013" name="Int. J. Syst. Evol. Microbiol.">
        <title>Roseomonas aerophila sp. nov., isolated from air.</title>
        <authorList>
            <person name="Kim S.J."/>
            <person name="Weon H.Y."/>
            <person name="Ahn J.H."/>
            <person name="Hong S.B."/>
            <person name="Seok S.J."/>
            <person name="Whang K.S."/>
            <person name="Kwon S.W."/>
        </authorList>
    </citation>
    <scope>NUCLEOTIDE SEQUENCE [LARGE SCALE GENOMIC DNA]</scope>
    <source>
        <strain evidence="3 4">NBRC 108923</strain>
    </source>
</reference>
<dbReference type="Pfam" id="PF13279">
    <property type="entry name" value="4HBT_2"/>
    <property type="match status" value="1"/>
</dbReference>
<accession>A0ABR7RUZ4</accession>
<dbReference type="PANTHER" id="PTHR31793:SF27">
    <property type="entry name" value="NOVEL THIOESTERASE SUPERFAMILY DOMAIN AND SAPOSIN A-TYPE DOMAIN CONTAINING PROTEIN (0610012H03RIK)"/>
    <property type="match status" value="1"/>
</dbReference>
<dbReference type="SUPFAM" id="SSF54637">
    <property type="entry name" value="Thioesterase/thiol ester dehydrase-isomerase"/>
    <property type="match status" value="1"/>
</dbReference>
<organism evidence="3 4">
    <name type="scientific">Teichococcus aerophilus</name>
    <dbReference type="NCBI Taxonomy" id="1224513"/>
    <lineage>
        <taxon>Bacteria</taxon>
        <taxon>Pseudomonadati</taxon>
        <taxon>Pseudomonadota</taxon>
        <taxon>Alphaproteobacteria</taxon>
        <taxon>Acetobacterales</taxon>
        <taxon>Roseomonadaceae</taxon>
        <taxon>Roseomonas</taxon>
    </lineage>
</organism>
<dbReference type="Gene3D" id="3.10.129.10">
    <property type="entry name" value="Hotdog Thioesterase"/>
    <property type="match status" value="1"/>
</dbReference>
<dbReference type="PANTHER" id="PTHR31793">
    <property type="entry name" value="4-HYDROXYBENZOYL-COA THIOESTERASE FAMILY MEMBER"/>
    <property type="match status" value="1"/>
</dbReference>
<comment type="similarity">
    <text evidence="1">Belongs to the 4-hydroxybenzoyl-CoA thioesterase family.</text>
</comment>